<dbReference type="PANTHER" id="PTHR42681">
    <property type="entry name" value="MALONYL-COA-ACYL CARRIER PROTEIN TRANSACYLASE, MITOCHONDRIAL"/>
    <property type="match status" value="1"/>
</dbReference>
<dbReference type="RefSeq" id="WP_180848798.1">
    <property type="nucleotide sequence ID" value="NZ_CP047418.1"/>
</dbReference>
<comment type="catalytic activity">
    <reaction evidence="3 4">
        <text>holo-[ACP] + malonyl-CoA = malonyl-[ACP] + CoA</text>
        <dbReference type="Rhea" id="RHEA:41792"/>
        <dbReference type="Rhea" id="RHEA-COMP:9623"/>
        <dbReference type="Rhea" id="RHEA-COMP:9685"/>
        <dbReference type="ChEBI" id="CHEBI:57287"/>
        <dbReference type="ChEBI" id="CHEBI:57384"/>
        <dbReference type="ChEBI" id="CHEBI:64479"/>
        <dbReference type="ChEBI" id="CHEBI:78449"/>
        <dbReference type="EC" id="2.3.1.39"/>
    </reaction>
</comment>
<proteinExistence type="inferred from homology"/>
<dbReference type="InterPro" id="IPR014043">
    <property type="entry name" value="Acyl_transferase_dom"/>
</dbReference>
<dbReference type="GO" id="GO:0006633">
    <property type="term" value="P:fatty acid biosynthetic process"/>
    <property type="evidence" value="ECO:0007669"/>
    <property type="project" value="TreeGrafter"/>
</dbReference>
<dbReference type="InterPro" id="IPR016036">
    <property type="entry name" value="Malonyl_transacylase_ACP-bd"/>
</dbReference>
<dbReference type="Pfam" id="PF00698">
    <property type="entry name" value="Acyl_transf_1"/>
    <property type="match status" value="1"/>
</dbReference>
<dbReference type="EMBL" id="CP047418">
    <property type="protein sequence ID" value="QLL78627.1"/>
    <property type="molecule type" value="Genomic_DNA"/>
</dbReference>
<dbReference type="InterPro" id="IPR016035">
    <property type="entry name" value="Acyl_Trfase/lysoPLipase"/>
</dbReference>
<reference evidence="7 8" key="1">
    <citation type="submission" date="2020-01" db="EMBL/GenBank/DDBJ databases">
        <title>Complete and circular genome sequences of six lactobacillus isolates from horses.</title>
        <authorList>
            <person name="Hassan H.M."/>
        </authorList>
    </citation>
    <scope>NUCLEOTIDE SEQUENCE [LARGE SCALE GENOMIC DNA]</scope>
    <source>
        <strain evidence="7 8">1A</strain>
    </source>
</reference>
<dbReference type="Gene3D" id="3.40.366.10">
    <property type="entry name" value="Malonyl-Coenzyme A Acyl Carrier Protein, domain 2"/>
    <property type="match status" value="1"/>
</dbReference>
<dbReference type="SMART" id="SM00827">
    <property type="entry name" value="PKS_AT"/>
    <property type="match status" value="1"/>
</dbReference>
<dbReference type="EC" id="2.3.1.39" evidence="4"/>
<sequence length="314" mass="33922">MEKLILLFSGQGAQYSGMGLDLYQNDPLFKEKIDQASQASGLDLVKILANKDGQLDKTAYVQPALVAVSLGIYAMLKRDYTLDIAGMVGLSLGEYGALMASGALDEREGMRLLRARGEYMQTDADANASMLAAVLGPDIPQVEAICQQVNQADHSVAVANYNSPKQVVIGGSPAAVTQTIEKLQTAGAAKKVVPLQVSGAFHTPLFKNSSSQLEWRLQTVGFNEPQVPVISNTTGQPFTKDNVATILSRQVCVPTHFADCVKYLLAKREVTGVLEIGPGVTLSKFVKQIDRNLARYHIEDLATYRDYGAQVRGN</sequence>
<dbReference type="Proteomes" id="UP000510886">
    <property type="component" value="Chromosome"/>
</dbReference>
<name>A0A7H9EMU7_9LACO</name>
<organism evidence="7 8">
    <name type="scientific">Ligilactobacillus saerimneri</name>
    <dbReference type="NCBI Taxonomy" id="228229"/>
    <lineage>
        <taxon>Bacteria</taxon>
        <taxon>Bacillati</taxon>
        <taxon>Bacillota</taxon>
        <taxon>Bacilli</taxon>
        <taxon>Lactobacillales</taxon>
        <taxon>Lactobacillaceae</taxon>
        <taxon>Ligilactobacillus</taxon>
    </lineage>
</organism>
<dbReference type="InterPro" id="IPR024925">
    <property type="entry name" value="Malonyl_CoA-ACP_transAc"/>
</dbReference>
<dbReference type="KEGG" id="lsw:GTO87_08540"/>
<dbReference type="InterPro" id="IPR001227">
    <property type="entry name" value="Ac_transferase_dom_sf"/>
</dbReference>
<keyword evidence="1 4" id="KW-0808">Transferase</keyword>
<feature type="active site" evidence="5">
    <location>
        <position position="202"/>
    </location>
</feature>
<gene>
    <name evidence="7" type="ORF">GTO87_08540</name>
</gene>
<dbReference type="GO" id="GO:0005829">
    <property type="term" value="C:cytosol"/>
    <property type="evidence" value="ECO:0007669"/>
    <property type="project" value="TreeGrafter"/>
</dbReference>
<protein>
    <recommendedName>
        <fullName evidence="4">Malonyl CoA-acyl carrier protein transacylase</fullName>
        <ecNumber evidence="4">2.3.1.39</ecNumber>
    </recommendedName>
</protein>
<feature type="active site" evidence="5">
    <location>
        <position position="91"/>
    </location>
</feature>
<dbReference type="AlphaFoldDB" id="A0A7H9EMU7"/>
<accession>A0A7H9EMU7</accession>
<dbReference type="PIRSF" id="PIRSF000446">
    <property type="entry name" value="Mct"/>
    <property type="match status" value="1"/>
</dbReference>
<keyword evidence="2 4" id="KW-0012">Acyltransferase</keyword>
<evidence type="ECO:0000256" key="2">
    <source>
        <dbReference type="ARBA" id="ARBA00023315"/>
    </source>
</evidence>
<evidence type="ECO:0000256" key="5">
    <source>
        <dbReference type="PIRSR" id="PIRSR000446-1"/>
    </source>
</evidence>
<dbReference type="SUPFAM" id="SSF52151">
    <property type="entry name" value="FabD/lysophospholipase-like"/>
    <property type="match status" value="1"/>
</dbReference>
<evidence type="ECO:0000256" key="3">
    <source>
        <dbReference type="ARBA" id="ARBA00048462"/>
    </source>
</evidence>
<evidence type="ECO:0000256" key="4">
    <source>
        <dbReference type="PIRNR" id="PIRNR000446"/>
    </source>
</evidence>
<evidence type="ECO:0000313" key="8">
    <source>
        <dbReference type="Proteomes" id="UP000510886"/>
    </source>
</evidence>
<dbReference type="InterPro" id="IPR050858">
    <property type="entry name" value="Mal-CoA-ACP_Trans/PKS_FabD"/>
</dbReference>
<comment type="similarity">
    <text evidence="4">Belongs to the fabD family.</text>
</comment>
<evidence type="ECO:0000313" key="7">
    <source>
        <dbReference type="EMBL" id="QLL78627.1"/>
    </source>
</evidence>
<dbReference type="SUPFAM" id="SSF55048">
    <property type="entry name" value="Probable ACP-binding domain of malonyl-CoA ACP transacylase"/>
    <property type="match status" value="1"/>
</dbReference>
<dbReference type="GO" id="GO:0004314">
    <property type="term" value="F:[acyl-carrier-protein] S-malonyltransferase activity"/>
    <property type="evidence" value="ECO:0007669"/>
    <property type="project" value="UniProtKB-EC"/>
</dbReference>
<dbReference type="PANTHER" id="PTHR42681:SF1">
    <property type="entry name" value="MALONYL-COA-ACYL CARRIER PROTEIN TRANSACYLASE, MITOCHONDRIAL"/>
    <property type="match status" value="1"/>
</dbReference>
<dbReference type="Gene3D" id="3.30.70.250">
    <property type="entry name" value="Malonyl-CoA ACP transacylase, ACP-binding"/>
    <property type="match status" value="1"/>
</dbReference>
<evidence type="ECO:0000259" key="6">
    <source>
        <dbReference type="SMART" id="SM00827"/>
    </source>
</evidence>
<evidence type="ECO:0000256" key="1">
    <source>
        <dbReference type="ARBA" id="ARBA00022679"/>
    </source>
</evidence>
<feature type="domain" description="Malonyl-CoA:ACP transacylase (MAT)" evidence="6">
    <location>
        <begin position="7"/>
        <end position="314"/>
    </location>
</feature>